<feature type="transmembrane region" description="Helical" evidence="1">
    <location>
        <begin position="138"/>
        <end position="159"/>
    </location>
</feature>
<feature type="transmembrane region" description="Helical" evidence="1">
    <location>
        <begin position="12"/>
        <end position="36"/>
    </location>
</feature>
<feature type="transmembrane region" description="Helical" evidence="1">
    <location>
        <begin position="339"/>
        <end position="361"/>
    </location>
</feature>
<keyword evidence="1" id="KW-0472">Membrane</keyword>
<feature type="transmembrane region" description="Helical" evidence="1">
    <location>
        <begin position="228"/>
        <end position="248"/>
    </location>
</feature>
<evidence type="ECO:0000256" key="1">
    <source>
        <dbReference type="SAM" id="Phobius"/>
    </source>
</evidence>
<accession>A0ABT3SVQ5</accession>
<feature type="transmembrane region" description="Helical" evidence="1">
    <location>
        <begin position="286"/>
        <end position="304"/>
    </location>
</feature>
<protein>
    <submittedName>
        <fullName evidence="2">DUF819 domain-containing protein</fullName>
    </submittedName>
</protein>
<evidence type="ECO:0000313" key="2">
    <source>
        <dbReference type="EMBL" id="MCX2974064.1"/>
    </source>
</evidence>
<reference evidence="2" key="1">
    <citation type="submission" date="2019-02" db="EMBL/GenBank/DDBJ databases">
        <authorList>
            <person name="Li S.-H."/>
        </authorList>
    </citation>
    <scope>NUCLEOTIDE SEQUENCE</scope>
    <source>
        <strain evidence="2">IMCC8485</strain>
    </source>
</reference>
<dbReference type="Proteomes" id="UP001143307">
    <property type="component" value="Unassembled WGS sequence"/>
</dbReference>
<evidence type="ECO:0000313" key="3">
    <source>
        <dbReference type="Proteomes" id="UP001143307"/>
    </source>
</evidence>
<feature type="transmembrane region" description="Helical" evidence="1">
    <location>
        <begin position="109"/>
        <end position="131"/>
    </location>
</feature>
<dbReference type="PANTHER" id="PTHR34289">
    <property type="entry name" value="PROTEIN, PUTATIVE (DUF819)-RELATED"/>
    <property type="match status" value="1"/>
</dbReference>
<keyword evidence="1" id="KW-0812">Transmembrane</keyword>
<keyword evidence="3" id="KW-1185">Reference proteome</keyword>
<organism evidence="2 3">
    <name type="scientific">Candidatus Seongchinamella marina</name>
    <dbReference type="NCBI Taxonomy" id="2518990"/>
    <lineage>
        <taxon>Bacteria</taxon>
        <taxon>Pseudomonadati</taxon>
        <taxon>Pseudomonadota</taxon>
        <taxon>Gammaproteobacteria</taxon>
        <taxon>Cellvibrionales</taxon>
        <taxon>Halieaceae</taxon>
        <taxon>Seongchinamella</taxon>
    </lineage>
</organism>
<dbReference type="Pfam" id="PF05684">
    <property type="entry name" value="DUF819"/>
    <property type="match status" value="1"/>
</dbReference>
<feature type="transmembrane region" description="Helical" evidence="1">
    <location>
        <begin position="83"/>
        <end position="103"/>
    </location>
</feature>
<name>A0ABT3SVQ5_9GAMM</name>
<feature type="transmembrane region" description="Helical" evidence="1">
    <location>
        <begin position="254"/>
        <end position="274"/>
    </location>
</feature>
<sequence length="401" mass="42225">MSHASDIRNDGEVNVISSVAGYLASLVMLAGTLIWLGQNRPEWSVFRWLPPIVLTYMSAMLLAGGGLWAVNDAQSQAYAEIKRLLVPAMILLLLLQCRIGELLKLGPRLLAAFLVAAMGIIIGCLVAFLLFRSLLGEGAWGVFATLAGSWLGGTANMVAVQTALAVPDADLGYALLVDSIDYSLWLMLLLALVPLADRFNAWSRADPIKLDVKIDHAKSGGRLREPQLLLLFGTGLLGAMLADQVGQWLGGDGFFTVSVVRILAVTALGLVLAYTPLSRLSGSETLANALLYLMVATIASRTSFADLASAPIYLMAGVVILLVHAGFMLVAARLLRLDLFTCGIASLANIGGVASAPILAAAYSRQLVPVGVLMALLGYVVGTAGGLLVGKVLMWLGGVDP</sequence>
<feature type="transmembrane region" description="Helical" evidence="1">
    <location>
        <begin position="48"/>
        <end position="71"/>
    </location>
</feature>
<feature type="transmembrane region" description="Helical" evidence="1">
    <location>
        <begin position="367"/>
        <end position="389"/>
    </location>
</feature>
<keyword evidence="1" id="KW-1133">Transmembrane helix</keyword>
<comment type="caution">
    <text evidence="2">The sequence shown here is derived from an EMBL/GenBank/DDBJ whole genome shotgun (WGS) entry which is preliminary data.</text>
</comment>
<feature type="transmembrane region" description="Helical" evidence="1">
    <location>
        <begin position="310"/>
        <end position="332"/>
    </location>
</feature>
<proteinExistence type="predicted"/>
<dbReference type="PANTHER" id="PTHR34289:SF8">
    <property type="entry name" value="DUF819 DOMAIN-CONTAINING PROTEIN"/>
    <property type="match status" value="1"/>
</dbReference>
<gene>
    <name evidence="2" type="ORF">EYC87_10780</name>
</gene>
<dbReference type="InterPro" id="IPR008537">
    <property type="entry name" value="DUF819"/>
</dbReference>
<dbReference type="EMBL" id="SHNP01000003">
    <property type="protein sequence ID" value="MCX2974064.1"/>
    <property type="molecule type" value="Genomic_DNA"/>
</dbReference>
<feature type="transmembrane region" description="Helical" evidence="1">
    <location>
        <begin position="171"/>
        <end position="195"/>
    </location>
</feature>